<dbReference type="PANTHER" id="PTHR33620:SF1">
    <property type="entry name" value="UREASE ACCESSORY PROTEIN F"/>
    <property type="match status" value="1"/>
</dbReference>
<dbReference type="EMBL" id="BDCO01000002">
    <property type="protein sequence ID" value="GAT31819.1"/>
    <property type="molecule type" value="Genomic_DNA"/>
</dbReference>
<accession>A0A146G1S6</accession>
<dbReference type="PANTHER" id="PTHR33620">
    <property type="entry name" value="UREASE ACCESSORY PROTEIN F"/>
    <property type="match status" value="1"/>
</dbReference>
<dbReference type="InterPro" id="IPR038277">
    <property type="entry name" value="UreF_sf"/>
</dbReference>
<evidence type="ECO:0000256" key="1">
    <source>
        <dbReference type="ARBA" id="ARBA00022988"/>
    </source>
</evidence>
<dbReference type="PIRSF" id="PIRSF009467">
    <property type="entry name" value="Ureas_acces_UreF"/>
    <property type="match status" value="1"/>
</dbReference>
<dbReference type="Pfam" id="PF01730">
    <property type="entry name" value="UreF"/>
    <property type="match status" value="1"/>
</dbReference>
<evidence type="ECO:0000256" key="2">
    <source>
        <dbReference type="ARBA" id="ARBA00023186"/>
    </source>
</evidence>
<keyword evidence="3" id="KW-0963">Cytoplasm</keyword>
<keyword evidence="2 3" id="KW-0143">Chaperone</keyword>
<dbReference type="Proteomes" id="UP000076023">
    <property type="component" value="Unassembled WGS sequence"/>
</dbReference>
<dbReference type="GO" id="GO:0005737">
    <property type="term" value="C:cytoplasm"/>
    <property type="evidence" value="ECO:0007669"/>
    <property type="project" value="UniProtKB-SubCell"/>
</dbReference>
<dbReference type="OrthoDB" id="9798772at2"/>
<dbReference type="HAMAP" id="MF_01385">
    <property type="entry name" value="UreF"/>
    <property type="match status" value="1"/>
</dbReference>
<keyword evidence="1 3" id="KW-0996">Nickel insertion</keyword>
<comment type="function">
    <text evidence="3">Required for maturation of urease via the functional incorporation of the urease nickel metallocenter.</text>
</comment>
<comment type="subcellular location">
    <subcellularLocation>
        <location evidence="3">Cytoplasm</location>
    </subcellularLocation>
</comment>
<dbReference type="GO" id="GO:0016151">
    <property type="term" value="F:nickel cation binding"/>
    <property type="evidence" value="ECO:0007669"/>
    <property type="project" value="UniProtKB-UniRule"/>
</dbReference>
<comment type="subunit">
    <text evidence="3">UreD, UreF and UreG form a complex that acts as a GTP-hydrolysis-dependent molecular chaperone, activating the urease apoprotein by helping to assemble the nickel containing metallocenter of UreC. The UreE protein probably delivers the nickel.</text>
</comment>
<evidence type="ECO:0000313" key="5">
    <source>
        <dbReference type="Proteomes" id="UP000076023"/>
    </source>
</evidence>
<reference evidence="5" key="1">
    <citation type="journal article" date="2017" name="Genome Announc.">
        <title>Draft Genome Sequence of Terrimicrobium sacchariphilum NM-5T, a Facultative Anaerobic Soil Bacterium of the Class Spartobacteria.</title>
        <authorList>
            <person name="Qiu Y.L."/>
            <person name="Tourlousse D.M."/>
            <person name="Matsuura N."/>
            <person name="Ohashi A."/>
            <person name="Sekiguchi Y."/>
        </authorList>
    </citation>
    <scope>NUCLEOTIDE SEQUENCE [LARGE SCALE GENOMIC DNA]</scope>
    <source>
        <strain evidence="5">NM-5</strain>
    </source>
</reference>
<dbReference type="STRING" id="690879.TSACC_2213"/>
<name>A0A146G1S6_TERSA</name>
<dbReference type="InParanoid" id="A0A146G1S6"/>
<sequence length="230" mass="24567">MIELEQAGLAFLLQTSDATFPTGSYAHSLGMEEMVQQGRVHDEVTLRGFLSDHVIPAAAHIDLPLVAEAHRAVERDDIEDLLAVDHLSGALRPARELRAASLQTGRRRLAMLAAVSSVPIIRAYQDRAAGDAAIGHHASVWGAACSGLPVKAALTAYLYQSLAGYCAAAPKLIRIGQEGIQRVLTAALGGAMPAVDQALSVARAEIGWFDPVVDIASMWHEISDERLFIS</sequence>
<comment type="caution">
    <text evidence="4">The sequence shown here is derived from an EMBL/GenBank/DDBJ whole genome shotgun (WGS) entry which is preliminary data.</text>
</comment>
<dbReference type="InterPro" id="IPR002639">
    <property type="entry name" value="UreF"/>
</dbReference>
<dbReference type="Gene3D" id="1.10.4190.10">
    <property type="entry name" value="Urease accessory protein UreF"/>
    <property type="match status" value="1"/>
</dbReference>
<dbReference type="AlphaFoldDB" id="A0A146G1S6"/>
<evidence type="ECO:0000256" key="3">
    <source>
        <dbReference type="HAMAP-Rule" id="MF_01385"/>
    </source>
</evidence>
<dbReference type="RefSeq" id="WP_075077698.1">
    <property type="nucleotide sequence ID" value="NZ_BDCO01000002.1"/>
</dbReference>
<comment type="similarity">
    <text evidence="3">Belongs to the UreF family.</text>
</comment>
<gene>
    <name evidence="3" type="primary">ureF</name>
    <name evidence="4" type="ORF">TSACC_2213</name>
</gene>
<organism evidence="4 5">
    <name type="scientific">Terrimicrobium sacchariphilum</name>
    <dbReference type="NCBI Taxonomy" id="690879"/>
    <lineage>
        <taxon>Bacteria</taxon>
        <taxon>Pseudomonadati</taxon>
        <taxon>Verrucomicrobiota</taxon>
        <taxon>Terrimicrobiia</taxon>
        <taxon>Terrimicrobiales</taxon>
        <taxon>Terrimicrobiaceae</taxon>
        <taxon>Terrimicrobium</taxon>
    </lineage>
</organism>
<keyword evidence="5" id="KW-1185">Reference proteome</keyword>
<evidence type="ECO:0000313" key="4">
    <source>
        <dbReference type="EMBL" id="GAT31819.1"/>
    </source>
</evidence>
<proteinExistence type="inferred from homology"/>
<protein>
    <recommendedName>
        <fullName evidence="3">Urease accessory protein UreF</fullName>
    </recommendedName>
</protein>